<name>A0A7J7KHM9_BUGNE</name>
<reference evidence="1" key="1">
    <citation type="submission" date="2020-06" db="EMBL/GenBank/DDBJ databases">
        <title>Draft genome of Bugula neritina, a colonial animal packing powerful symbionts and potential medicines.</title>
        <authorList>
            <person name="Rayko M."/>
        </authorList>
    </citation>
    <scope>NUCLEOTIDE SEQUENCE [LARGE SCALE GENOMIC DNA]</scope>
    <source>
        <strain evidence="1">Kwan_BN1</strain>
    </source>
</reference>
<dbReference type="Proteomes" id="UP000593567">
    <property type="component" value="Unassembled WGS sequence"/>
</dbReference>
<dbReference type="Gene3D" id="2.60.120.1000">
    <property type="match status" value="1"/>
</dbReference>
<proteinExistence type="predicted"/>
<evidence type="ECO:0000313" key="2">
    <source>
        <dbReference type="Proteomes" id="UP000593567"/>
    </source>
</evidence>
<dbReference type="OrthoDB" id="6339100at2759"/>
<sequence>MDVCYGCFRKNDRSYCYGKSITYGLSESQLKKLKAVSKSCRQTISWDCYSQEMLTVFLQSKTNQSQPFYYSYYNGGPSKCDCSKTGTCLKKKVCNCVANQKKWLHDDITITSMADLPLTKVAFGDVNDSREKGKVRVGDLVCM</sequence>
<gene>
    <name evidence="1" type="ORF">EB796_004556</name>
</gene>
<keyword evidence="2" id="KW-1185">Reference proteome</keyword>
<organism evidence="1 2">
    <name type="scientific">Bugula neritina</name>
    <name type="common">Brown bryozoan</name>
    <name type="synonym">Sertularia neritina</name>
    <dbReference type="NCBI Taxonomy" id="10212"/>
    <lineage>
        <taxon>Eukaryota</taxon>
        <taxon>Metazoa</taxon>
        <taxon>Spiralia</taxon>
        <taxon>Lophotrochozoa</taxon>
        <taxon>Bryozoa</taxon>
        <taxon>Gymnolaemata</taxon>
        <taxon>Cheilostomatida</taxon>
        <taxon>Flustrina</taxon>
        <taxon>Buguloidea</taxon>
        <taxon>Bugulidae</taxon>
        <taxon>Bugula</taxon>
    </lineage>
</organism>
<comment type="caution">
    <text evidence="1">The sequence shown here is derived from an EMBL/GenBank/DDBJ whole genome shotgun (WGS) entry which is preliminary data.</text>
</comment>
<dbReference type="AlphaFoldDB" id="A0A7J7KHM9"/>
<evidence type="ECO:0000313" key="1">
    <source>
        <dbReference type="EMBL" id="KAF6037148.1"/>
    </source>
</evidence>
<dbReference type="EMBL" id="VXIV02000616">
    <property type="protein sequence ID" value="KAF6037148.1"/>
    <property type="molecule type" value="Genomic_DNA"/>
</dbReference>
<accession>A0A7J7KHM9</accession>
<protein>
    <submittedName>
        <fullName evidence="1">Uncharacterized protein</fullName>
    </submittedName>
</protein>